<dbReference type="InterPro" id="IPR009057">
    <property type="entry name" value="Homeodomain-like_sf"/>
</dbReference>
<keyword evidence="2" id="KW-0238">DNA-binding</keyword>
<feature type="transmembrane region" description="Helical" evidence="4">
    <location>
        <begin position="162"/>
        <end position="179"/>
    </location>
</feature>
<evidence type="ECO:0000313" key="7">
    <source>
        <dbReference type="Proteomes" id="UP000488299"/>
    </source>
</evidence>
<dbReference type="InterPro" id="IPR018060">
    <property type="entry name" value="HTH_AraC"/>
</dbReference>
<keyword evidence="4" id="KW-0812">Transmembrane</keyword>
<protein>
    <submittedName>
        <fullName evidence="6">Helix-turn-helix domain-containing protein</fullName>
    </submittedName>
</protein>
<keyword evidence="1" id="KW-0805">Transcription regulation</keyword>
<dbReference type="PROSITE" id="PS01124">
    <property type="entry name" value="HTH_ARAC_FAMILY_2"/>
    <property type="match status" value="1"/>
</dbReference>
<dbReference type="PROSITE" id="PS00041">
    <property type="entry name" value="HTH_ARAC_FAMILY_1"/>
    <property type="match status" value="1"/>
</dbReference>
<dbReference type="PANTHER" id="PTHR43280">
    <property type="entry name" value="ARAC-FAMILY TRANSCRIPTIONAL REGULATOR"/>
    <property type="match status" value="1"/>
</dbReference>
<dbReference type="PRINTS" id="PR00032">
    <property type="entry name" value="HTHARAC"/>
</dbReference>
<gene>
    <name evidence="6" type="ORF">F5984_00135</name>
</gene>
<dbReference type="GO" id="GO:0043565">
    <property type="term" value="F:sequence-specific DNA binding"/>
    <property type="evidence" value="ECO:0007669"/>
    <property type="project" value="InterPro"/>
</dbReference>
<dbReference type="InterPro" id="IPR018062">
    <property type="entry name" value="HTH_AraC-typ_CS"/>
</dbReference>
<accession>A0A7J5U3J5</accession>
<dbReference type="PANTHER" id="PTHR43280:SF29">
    <property type="entry name" value="ARAC-FAMILY TRANSCRIPTIONAL REGULATOR"/>
    <property type="match status" value="1"/>
</dbReference>
<evidence type="ECO:0000256" key="4">
    <source>
        <dbReference type="SAM" id="Phobius"/>
    </source>
</evidence>
<keyword evidence="4" id="KW-1133">Transmembrane helix</keyword>
<evidence type="ECO:0000256" key="1">
    <source>
        <dbReference type="ARBA" id="ARBA00023015"/>
    </source>
</evidence>
<evidence type="ECO:0000259" key="5">
    <source>
        <dbReference type="PROSITE" id="PS01124"/>
    </source>
</evidence>
<dbReference type="SUPFAM" id="SSF46689">
    <property type="entry name" value="Homeodomain-like"/>
    <property type="match status" value="1"/>
</dbReference>
<name>A0A7J5U3J5_9BACT</name>
<dbReference type="AlphaFoldDB" id="A0A7J5U3J5"/>
<organism evidence="6 7">
    <name type="scientific">Rudanella paleaurantiibacter</name>
    <dbReference type="NCBI Taxonomy" id="2614655"/>
    <lineage>
        <taxon>Bacteria</taxon>
        <taxon>Pseudomonadati</taxon>
        <taxon>Bacteroidota</taxon>
        <taxon>Cytophagia</taxon>
        <taxon>Cytophagales</taxon>
        <taxon>Cytophagaceae</taxon>
        <taxon>Rudanella</taxon>
    </lineage>
</organism>
<keyword evidence="4" id="KW-0472">Membrane</keyword>
<dbReference type="InterPro" id="IPR020449">
    <property type="entry name" value="Tscrpt_reg_AraC-type_HTH"/>
</dbReference>
<keyword evidence="3" id="KW-0804">Transcription</keyword>
<feature type="transmembrane region" description="Helical" evidence="4">
    <location>
        <begin position="200"/>
        <end position="218"/>
    </location>
</feature>
<feature type="domain" description="HTH araC/xylS-type" evidence="5">
    <location>
        <begin position="299"/>
        <end position="400"/>
    </location>
</feature>
<evidence type="ECO:0000256" key="3">
    <source>
        <dbReference type="ARBA" id="ARBA00023163"/>
    </source>
</evidence>
<sequence length="404" mass="46366">MQTLPLHFDLYALVILLGIAQALFLGVFFLTGHRRQSVSNLCLGLLMLATAAMQTEMWLEYTNYMFRTLPLIDSAEPFNFIIGPLFYFFVFGRLHSQLPQRWGWHLIPFAVWLVNAVTWLYQPETFFYNSYISAWHPELPYVPSEPYQTDDFTGLRNYINELTLLSCLVYSALSIRVVYRAYQTRYGSIWSPDADPSLRTLRSLVVLNSLFPLLIVITKTRFPEDLGDHILASYLTLIIYVTSFLVMRGSDFFRDHQAPLVPMPETLPTAPEPPVESRKKYEKSALTNEQKEAILARLTHLTQTQKPYLDNDLSLSKLAERLGTSPHYVSQVLNDQLGQTFFDWLATHRIAEAQRLLNHPDTSHLKIDEIAERVGYNAPSAFHTAFKRITGQTPASFRSARTSS</sequence>
<comment type="caution">
    <text evidence="6">The sequence shown here is derived from an EMBL/GenBank/DDBJ whole genome shotgun (WGS) entry which is preliminary data.</text>
</comment>
<feature type="transmembrane region" description="Helical" evidence="4">
    <location>
        <begin position="102"/>
        <end position="121"/>
    </location>
</feature>
<evidence type="ECO:0000313" key="6">
    <source>
        <dbReference type="EMBL" id="KAB7732412.1"/>
    </source>
</evidence>
<feature type="transmembrane region" description="Helical" evidence="4">
    <location>
        <begin position="78"/>
        <end position="95"/>
    </location>
</feature>
<dbReference type="Gene3D" id="1.10.10.60">
    <property type="entry name" value="Homeodomain-like"/>
    <property type="match status" value="2"/>
</dbReference>
<keyword evidence="7" id="KW-1185">Reference proteome</keyword>
<dbReference type="Pfam" id="PF12833">
    <property type="entry name" value="HTH_18"/>
    <property type="match status" value="1"/>
</dbReference>
<reference evidence="6 7" key="1">
    <citation type="submission" date="2019-10" db="EMBL/GenBank/DDBJ databases">
        <title>Rudanella paleaurantiibacter sp. nov., isolated from sludge.</title>
        <authorList>
            <person name="Xu S.Q."/>
        </authorList>
    </citation>
    <scope>NUCLEOTIDE SEQUENCE [LARGE SCALE GENOMIC DNA]</scope>
    <source>
        <strain evidence="6 7">HX-22-17</strain>
    </source>
</reference>
<evidence type="ECO:0000256" key="2">
    <source>
        <dbReference type="ARBA" id="ARBA00023125"/>
    </source>
</evidence>
<dbReference type="SMART" id="SM00342">
    <property type="entry name" value="HTH_ARAC"/>
    <property type="match status" value="1"/>
</dbReference>
<dbReference type="RefSeq" id="WP_152121687.1">
    <property type="nucleotide sequence ID" value="NZ_WELI01000001.1"/>
</dbReference>
<proteinExistence type="predicted"/>
<dbReference type="Proteomes" id="UP000488299">
    <property type="component" value="Unassembled WGS sequence"/>
</dbReference>
<dbReference type="GO" id="GO:0003700">
    <property type="term" value="F:DNA-binding transcription factor activity"/>
    <property type="evidence" value="ECO:0007669"/>
    <property type="project" value="InterPro"/>
</dbReference>
<feature type="transmembrane region" description="Helical" evidence="4">
    <location>
        <begin position="230"/>
        <end position="247"/>
    </location>
</feature>
<feature type="transmembrane region" description="Helical" evidence="4">
    <location>
        <begin position="12"/>
        <end position="31"/>
    </location>
</feature>
<feature type="transmembrane region" description="Helical" evidence="4">
    <location>
        <begin position="38"/>
        <end position="58"/>
    </location>
</feature>
<dbReference type="EMBL" id="WELI01000001">
    <property type="protein sequence ID" value="KAB7732412.1"/>
    <property type="molecule type" value="Genomic_DNA"/>
</dbReference>